<dbReference type="InterPro" id="IPR036396">
    <property type="entry name" value="Cyt_P450_sf"/>
</dbReference>
<evidence type="ECO:0000256" key="4">
    <source>
        <dbReference type="ARBA" id="ARBA00023002"/>
    </source>
</evidence>
<dbReference type="WormBase" id="SRAE_2000509700">
    <property type="protein sequence ID" value="SRP04882"/>
    <property type="gene ID" value="WBGene00265351"/>
</dbReference>
<protein>
    <submittedName>
        <fullName evidence="9 11">Cytochrome P450 18a1</fullName>
    </submittedName>
</protein>
<dbReference type="PANTHER" id="PTHR24284">
    <property type="entry name" value="CYTOCHROME P450 FAMILY"/>
    <property type="match status" value="1"/>
</dbReference>
<sequence length="490" mass="57432">MIGIVIFLFIIFYLVYFYKNVKKLPPGPLPLPVIGNLLSIDRKKVHLWIYEQKKIYGNIFTIYIPNPQVVFADNDSISESLQVYGDNFIGRNVDGIPDKCMHEMVNVGVIMSEGEEWKDQRRLSLQILRNFGMSKTIIQDKIHLVILDVWEYIDNIENKENVDIGKIMHLAIGNVINLILFGFMYNHTDNKKFYEFTNAVEELVKFNRKIEFQLLTIFPWISNIPILKHFVYKWITKPQHDLRKMTNQQIEKCKKDFNPDSEPPNFVHAVMKEIQSIDSKYNYLNSNHLEAMVMDFWIAGMETTTTTLKWLILLLMKYPEIQEKLHKEIDEAIGKDQLVLLNDKVKMPYVTAFIAEGQRYANIVPFVPSHKCTKDTIINNYLIPKDTLTQPFFWGANMDEKYFKDSFIFDPTRFLDDDGKKFKMKYEHLSFGMGKRVCVGKSLAEAELFLFFTSLVQKYKFTYINGLVDLTCDFGGVLLPRPYTCKIEKR</sequence>
<comment type="similarity">
    <text evidence="2 8">Belongs to the cytochrome P450 family.</text>
</comment>
<dbReference type="EMBL" id="LN609529">
    <property type="protein sequence ID" value="CEF70466.1"/>
    <property type="molecule type" value="Genomic_DNA"/>
</dbReference>
<name>A0A090LQK7_STRRB</name>
<dbReference type="PRINTS" id="PR00463">
    <property type="entry name" value="EP450I"/>
</dbReference>
<dbReference type="AlphaFoldDB" id="A0A090LQK7"/>
<keyword evidence="4 8" id="KW-0560">Oxidoreductase</keyword>
<dbReference type="SUPFAM" id="SSF48264">
    <property type="entry name" value="Cytochrome P450"/>
    <property type="match status" value="1"/>
</dbReference>
<dbReference type="PRINTS" id="PR00385">
    <property type="entry name" value="P450"/>
</dbReference>
<dbReference type="GO" id="GO:0016705">
    <property type="term" value="F:oxidoreductase activity, acting on paired donors, with incorporation or reduction of molecular oxygen"/>
    <property type="evidence" value="ECO:0007669"/>
    <property type="project" value="InterPro"/>
</dbReference>
<dbReference type="WBParaSite" id="SRAE_2000509700.1">
    <property type="protein sequence ID" value="SRAE_2000509700.1"/>
    <property type="gene ID" value="WBGene00265351"/>
</dbReference>
<proteinExistence type="inferred from homology"/>
<evidence type="ECO:0000256" key="8">
    <source>
        <dbReference type="RuleBase" id="RU000461"/>
    </source>
</evidence>
<dbReference type="Proteomes" id="UP000035682">
    <property type="component" value="Unplaced"/>
</dbReference>
<reference evidence="11" key="2">
    <citation type="submission" date="2020-12" db="UniProtKB">
        <authorList>
            <consortium name="WormBaseParasite"/>
        </authorList>
    </citation>
    <scope>IDENTIFICATION</scope>
</reference>
<dbReference type="InterPro" id="IPR017972">
    <property type="entry name" value="Cyt_P450_CS"/>
</dbReference>
<evidence type="ECO:0000313" key="12">
    <source>
        <dbReference type="WormBase" id="SRAE_2000509700"/>
    </source>
</evidence>
<organism evidence="9">
    <name type="scientific">Strongyloides ratti</name>
    <name type="common">Parasitic roundworm</name>
    <dbReference type="NCBI Taxonomy" id="34506"/>
    <lineage>
        <taxon>Eukaryota</taxon>
        <taxon>Metazoa</taxon>
        <taxon>Ecdysozoa</taxon>
        <taxon>Nematoda</taxon>
        <taxon>Chromadorea</taxon>
        <taxon>Rhabditida</taxon>
        <taxon>Tylenchina</taxon>
        <taxon>Panagrolaimomorpha</taxon>
        <taxon>Strongyloidoidea</taxon>
        <taxon>Strongyloididae</taxon>
        <taxon>Strongyloides</taxon>
    </lineage>
</organism>
<evidence type="ECO:0000256" key="6">
    <source>
        <dbReference type="ARBA" id="ARBA00023033"/>
    </source>
</evidence>
<dbReference type="GO" id="GO:0004497">
    <property type="term" value="F:monooxygenase activity"/>
    <property type="evidence" value="ECO:0007669"/>
    <property type="project" value="UniProtKB-KW"/>
</dbReference>
<dbReference type="Pfam" id="PF00067">
    <property type="entry name" value="p450"/>
    <property type="match status" value="1"/>
</dbReference>
<evidence type="ECO:0000256" key="5">
    <source>
        <dbReference type="ARBA" id="ARBA00023004"/>
    </source>
</evidence>
<dbReference type="GeneID" id="36382844"/>
<dbReference type="RefSeq" id="XP_024509663.1">
    <property type="nucleotide sequence ID" value="XM_024644066.1"/>
</dbReference>
<evidence type="ECO:0000256" key="2">
    <source>
        <dbReference type="ARBA" id="ARBA00010617"/>
    </source>
</evidence>
<evidence type="ECO:0000313" key="9">
    <source>
        <dbReference type="EMBL" id="CEF70466.1"/>
    </source>
</evidence>
<dbReference type="OrthoDB" id="1055148at2759"/>
<keyword evidence="5 7" id="KW-0408">Iron</keyword>
<dbReference type="PANTHER" id="PTHR24284:SF1">
    <property type="entry name" value="CYTOCHROME P450 FAMILY"/>
    <property type="match status" value="1"/>
</dbReference>
<keyword evidence="6 8" id="KW-0503">Monooxygenase</keyword>
<dbReference type="CTD" id="36382844"/>
<evidence type="ECO:0000313" key="11">
    <source>
        <dbReference type="WBParaSite" id="SRAE_2000509700.1"/>
    </source>
</evidence>
<keyword evidence="10" id="KW-1185">Reference proteome</keyword>
<dbReference type="InterPro" id="IPR001128">
    <property type="entry name" value="Cyt_P450"/>
</dbReference>
<feature type="binding site" description="axial binding residue" evidence="7">
    <location>
        <position position="438"/>
    </location>
    <ligand>
        <name>heme</name>
        <dbReference type="ChEBI" id="CHEBI:30413"/>
    </ligand>
    <ligandPart>
        <name>Fe</name>
        <dbReference type="ChEBI" id="CHEBI:18248"/>
    </ligandPart>
</feature>
<keyword evidence="3 7" id="KW-0479">Metal-binding</keyword>
<dbReference type="STRING" id="34506.A0A090LQK7"/>
<dbReference type="GO" id="GO:0005506">
    <property type="term" value="F:iron ion binding"/>
    <property type="evidence" value="ECO:0007669"/>
    <property type="project" value="InterPro"/>
</dbReference>
<dbReference type="OMA" id="AHRTFKS"/>
<accession>A0A090LQK7</accession>
<dbReference type="PROSITE" id="PS00086">
    <property type="entry name" value="CYTOCHROME_P450"/>
    <property type="match status" value="1"/>
</dbReference>
<reference evidence="9 10" key="1">
    <citation type="submission" date="2014-09" db="EMBL/GenBank/DDBJ databases">
        <authorList>
            <person name="Martin A.A."/>
        </authorList>
    </citation>
    <scope>NUCLEOTIDE SEQUENCE</scope>
    <source>
        <strain evidence="10">ED321</strain>
        <strain evidence="9">ED321 Heterogonic</strain>
    </source>
</reference>
<evidence type="ECO:0000256" key="3">
    <source>
        <dbReference type="ARBA" id="ARBA00022723"/>
    </source>
</evidence>
<evidence type="ECO:0000256" key="7">
    <source>
        <dbReference type="PIRSR" id="PIRSR602401-1"/>
    </source>
</evidence>
<evidence type="ECO:0000313" key="10">
    <source>
        <dbReference type="Proteomes" id="UP000035682"/>
    </source>
</evidence>
<evidence type="ECO:0000256" key="1">
    <source>
        <dbReference type="ARBA" id="ARBA00001971"/>
    </source>
</evidence>
<dbReference type="GO" id="GO:0020037">
    <property type="term" value="F:heme binding"/>
    <property type="evidence" value="ECO:0007669"/>
    <property type="project" value="InterPro"/>
</dbReference>
<comment type="cofactor">
    <cofactor evidence="1 7">
        <name>heme</name>
        <dbReference type="ChEBI" id="CHEBI:30413"/>
    </cofactor>
</comment>
<dbReference type="Gene3D" id="1.10.630.10">
    <property type="entry name" value="Cytochrome P450"/>
    <property type="match status" value="1"/>
</dbReference>
<keyword evidence="7 8" id="KW-0349">Heme</keyword>
<dbReference type="InterPro" id="IPR002401">
    <property type="entry name" value="Cyt_P450_E_grp-I"/>
</dbReference>
<gene>
    <name evidence="9 11 12" type="ORF">SRAE_2000509700</name>
</gene>
<dbReference type="FunFam" id="1.10.630.10:FF:000036">
    <property type="entry name" value="CYtochrome P450 family"/>
    <property type="match status" value="1"/>
</dbReference>